<dbReference type="EMBL" id="VUJU01004749">
    <property type="protein sequence ID" value="KAF0753383.1"/>
    <property type="molecule type" value="Genomic_DNA"/>
</dbReference>
<feature type="transmembrane region" description="Helical" evidence="1">
    <location>
        <begin position="20"/>
        <end position="45"/>
    </location>
</feature>
<proteinExistence type="predicted"/>
<accession>A0A6G0YD35</accession>
<reference evidence="2 3" key="1">
    <citation type="submission" date="2019-08" db="EMBL/GenBank/DDBJ databases">
        <title>Whole genome of Aphis craccivora.</title>
        <authorList>
            <person name="Voronova N.V."/>
            <person name="Shulinski R.S."/>
            <person name="Bandarenka Y.V."/>
            <person name="Zhorov D.G."/>
            <person name="Warner D."/>
        </authorList>
    </citation>
    <scope>NUCLEOTIDE SEQUENCE [LARGE SCALE GENOMIC DNA]</scope>
    <source>
        <strain evidence="2">180601</strain>
        <tissue evidence="2">Whole Body</tissue>
    </source>
</reference>
<evidence type="ECO:0000313" key="2">
    <source>
        <dbReference type="EMBL" id="KAF0753383.1"/>
    </source>
</evidence>
<keyword evidence="1" id="KW-0812">Transmembrane</keyword>
<gene>
    <name evidence="2" type="ORF">FWK35_00025011</name>
</gene>
<sequence>MDVFNELENLKTKSGIGPDILLPIFLHVCRFVLFLPITFLFKAFLNNSCFSSIWKSTFMNQIFKKGDKSLTSNYRTILLL</sequence>
<dbReference type="Proteomes" id="UP000478052">
    <property type="component" value="Unassembled WGS sequence"/>
</dbReference>
<evidence type="ECO:0000256" key="1">
    <source>
        <dbReference type="SAM" id="Phobius"/>
    </source>
</evidence>
<evidence type="ECO:0000313" key="3">
    <source>
        <dbReference type="Proteomes" id="UP000478052"/>
    </source>
</evidence>
<keyword evidence="3" id="KW-1185">Reference proteome</keyword>
<dbReference type="AlphaFoldDB" id="A0A6G0YD35"/>
<name>A0A6G0YD35_APHCR</name>
<comment type="caution">
    <text evidence="2">The sequence shown here is derived from an EMBL/GenBank/DDBJ whole genome shotgun (WGS) entry which is preliminary data.</text>
</comment>
<organism evidence="2 3">
    <name type="scientific">Aphis craccivora</name>
    <name type="common">Cowpea aphid</name>
    <dbReference type="NCBI Taxonomy" id="307492"/>
    <lineage>
        <taxon>Eukaryota</taxon>
        <taxon>Metazoa</taxon>
        <taxon>Ecdysozoa</taxon>
        <taxon>Arthropoda</taxon>
        <taxon>Hexapoda</taxon>
        <taxon>Insecta</taxon>
        <taxon>Pterygota</taxon>
        <taxon>Neoptera</taxon>
        <taxon>Paraneoptera</taxon>
        <taxon>Hemiptera</taxon>
        <taxon>Sternorrhyncha</taxon>
        <taxon>Aphidomorpha</taxon>
        <taxon>Aphidoidea</taxon>
        <taxon>Aphididae</taxon>
        <taxon>Aphidini</taxon>
        <taxon>Aphis</taxon>
        <taxon>Aphis</taxon>
    </lineage>
</organism>
<keyword evidence="1" id="KW-1133">Transmembrane helix</keyword>
<protein>
    <submittedName>
        <fullName evidence="2">Zinc finger protein 845-like</fullName>
    </submittedName>
</protein>
<keyword evidence="1" id="KW-0472">Membrane</keyword>